<dbReference type="EMBL" id="JBHTLS010000135">
    <property type="protein sequence ID" value="MFD1107270.1"/>
    <property type="molecule type" value="Genomic_DNA"/>
</dbReference>
<feature type="transmembrane region" description="Helical" evidence="1">
    <location>
        <begin position="122"/>
        <end position="143"/>
    </location>
</feature>
<reference evidence="3" key="1">
    <citation type="journal article" date="2019" name="Int. J. Syst. Evol. Microbiol.">
        <title>The Global Catalogue of Microorganisms (GCM) 10K type strain sequencing project: providing services to taxonomists for standard genome sequencing and annotation.</title>
        <authorList>
            <consortium name="The Broad Institute Genomics Platform"/>
            <consortium name="The Broad Institute Genome Sequencing Center for Infectious Disease"/>
            <person name="Wu L."/>
            <person name="Ma J."/>
        </authorList>
    </citation>
    <scope>NUCLEOTIDE SEQUENCE [LARGE SCALE GENOMIC DNA]</scope>
    <source>
        <strain evidence="3">CCUG 54329</strain>
    </source>
</reference>
<keyword evidence="1" id="KW-1133">Transmembrane helix</keyword>
<name>A0ABW3P747_9SPHN</name>
<gene>
    <name evidence="2" type="ORF">ACFQ24_20585</name>
</gene>
<feature type="transmembrane region" description="Helical" evidence="1">
    <location>
        <begin position="164"/>
        <end position="182"/>
    </location>
</feature>
<proteinExistence type="predicted"/>
<keyword evidence="1" id="KW-0472">Membrane</keyword>
<evidence type="ECO:0000313" key="3">
    <source>
        <dbReference type="Proteomes" id="UP001597203"/>
    </source>
</evidence>
<protein>
    <submittedName>
        <fullName evidence="2">Uncharacterized protein</fullName>
    </submittedName>
</protein>
<dbReference type="RefSeq" id="WP_380914693.1">
    <property type="nucleotide sequence ID" value="NZ_JBHTLS010000135.1"/>
</dbReference>
<sequence length="238" mass="25760">MTGGITFQDFFTQAMGEFGTVPRRGLFCVAIVAVLTVSTDLFYWTNGSKFSDLHYAILGILIFPWFVAIYAVAMSMIERSLSVFGLFRFTAINIVTMAPILTCLAVLIYAARNGSQDGLTSLIVIVLLLIGLLFVAFLPAWPIAQAVSTRFVNPMRIVKATKGYRWSLILVFFTTSSVNKFAPSISSASNVGEAIGLASIDAIVTAATTLLTASIEVTAWKFASKRDASLVPFVSVDL</sequence>
<evidence type="ECO:0000313" key="2">
    <source>
        <dbReference type="EMBL" id="MFD1107270.1"/>
    </source>
</evidence>
<keyword evidence="3" id="KW-1185">Reference proteome</keyword>
<accession>A0ABW3P747</accession>
<evidence type="ECO:0000256" key="1">
    <source>
        <dbReference type="SAM" id="Phobius"/>
    </source>
</evidence>
<feature type="transmembrane region" description="Helical" evidence="1">
    <location>
        <begin position="194"/>
        <end position="215"/>
    </location>
</feature>
<dbReference type="Proteomes" id="UP001597203">
    <property type="component" value="Unassembled WGS sequence"/>
</dbReference>
<comment type="caution">
    <text evidence="2">The sequence shown here is derived from an EMBL/GenBank/DDBJ whole genome shotgun (WGS) entry which is preliminary data.</text>
</comment>
<feature type="transmembrane region" description="Helical" evidence="1">
    <location>
        <begin position="56"/>
        <end position="77"/>
    </location>
</feature>
<organism evidence="2 3">
    <name type="scientific">Sphingobium olei</name>
    <dbReference type="NCBI Taxonomy" id="420955"/>
    <lineage>
        <taxon>Bacteria</taxon>
        <taxon>Pseudomonadati</taxon>
        <taxon>Pseudomonadota</taxon>
        <taxon>Alphaproteobacteria</taxon>
        <taxon>Sphingomonadales</taxon>
        <taxon>Sphingomonadaceae</taxon>
        <taxon>Sphingobium</taxon>
    </lineage>
</organism>
<keyword evidence="1" id="KW-0812">Transmembrane</keyword>
<feature type="transmembrane region" description="Helical" evidence="1">
    <location>
        <begin position="89"/>
        <end position="110"/>
    </location>
</feature>
<feature type="transmembrane region" description="Helical" evidence="1">
    <location>
        <begin position="25"/>
        <end position="44"/>
    </location>
</feature>